<dbReference type="GO" id="GO:0005737">
    <property type="term" value="C:cytoplasm"/>
    <property type="evidence" value="ECO:0007669"/>
    <property type="project" value="TreeGrafter"/>
</dbReference>
<dbReference type="PRINTS" id="PR00411">
    <property type="entry name" value="PNDRDTASEI"/>
</dbReference>
<dbReference type="GO" id="GO:0051213">
    <property type="term" value="F:dioxygenase activity"/>
    <property type="evidence" value="ECO:0007669"/>
    <property type="project" value="UniProtKB-KW"/>
</dbReference>
<evidence type="ECO:0000256" key="1">
    <source>
        <dbReference type="ARBA" id="ARBA00001974"/>
    </source>
</evidence>
<evidence type="ECO:0000259" key="6">
    <source>
        <dbReference type="Pfam" id="PF14759"/>
    </source>
</evidence>
<proteinExistence type="predicted"/>
<keyword evidence="8" id="KW-1185">Reference proteome</keyword>
<dbReference type="PANTHER" id="PTHR43557:SF2">
    <property type="entry name" value="RIESKE DOMAIN-CONTAINING PROTEIN-RELATED"/>
    <property type="match status" value="1"/>
</dbReference>
<evidence type="ECO:0000256" key="2">
    <source>
        <dbReference type="ARBA" id="ARBA00022630"/>
    </source>
</evidence>
<dbReference type="InterPro" id="IPR028202">
    <property type="entry name" value="Reductase_C"/>
</dbReference>
<dbReference type="Proteomes" id="UP000589036">
    <property type="component" value="Unassembled WGS sequence"/>
</dbReference>
<comment type="cofactor">
    <cofactor evidence="1">
        <name>FAD</name>
        <dbReference type="ChEBI" id="CHEBI:57692"/>
    </cofactor>
</comment>
<reference evidence="7 8" key="1">
    <citation type="submission" date="2020-07" db="EMBL/GenBank/DDBJ databases">
        <title>Sequencing the genomes of 1000 actinobacteria strains.</title>
        <authorList>
            <person name="Klenk H.-P."/>
        </authorList>
    </citation>
    <scope>NUCLEOTIDE SEQUENCE [LARGE SCALE GENOMIC DNA]</scope>
    <source>
        <strain evidence="7 8">CXB654</strain>
    </source>
</reference>
<gene>
    <name evidence="7" type="ORF">HDA32_003089</name>
</gene>
<dbReference type="GO" id="GO:0016651">
    <property type="term" value="F:oxidoreductase activity, acting on NAD(P)H"/>
    <property type="evidence" value="ECO:0007669"/>
    <property type="project" value="TreeGrafter"/>
</dbReference>
<keyword evidence="7" id="KW-0223">Dioxygenase</keyword>
<dbReference type="EC" id="1.18.1.3" evidence="7"/>
<name>A0A852TVB9_9ACTN</name>
<keyword evidence="2" id="KW-0285">Flavoprotein</keyword>
<accession>A0A852TVB9</accession>
<evidence type="ECO:0000313" key="7">
    <source>
        <dbReference type="EMBL" id="NYE47969.1"/>
    </source>
</evidence>
<dbReference type="Pfam" id="PF14759">
    <property type="entry name" value="Reductase_C"/>
    <property type="match status" value="1"/>
</dbReference>
<evidence type="ECO:0000256" key="3">
    <source>
        <dbReference type="ARBA" id="ARBA00022827"/>
    </source>
</evidence>
<dbReference type="InterPro" id="IPR023753">
    <property type="entry name" value="FAD/NAD-binding_dom"/>
</dbReference>
<comment type="caution">
    <text evidence="7">The sequence shown here is derived from an EMBL/GenBank/DDBJ whole genome shotgun (WGS) entry which is preliminary data.</text>
</comment>
<keyword evidence="4 7" id="KW-0560">Oxidoreductase</keyword>
<dbReference type="InterPro" id="IPR050446">
    <property type="entry name" value="FAD-oxidoreductase/Apoptosis"/>
</dbReference>
<dbReference type="InterPro" id="IPR016156">
    <property type="entry name" value="FAD/NAD-linked_Rdtase_dimer_sf"/>
</dbReference>
<evidence type="ECO:0000313" key="8">
    <source>
        <dbReference type="Proteomes" id="UP000589036"/>
    </source>
</evidence>
<dbReference type="Gene3D" id="3.50.50.60">
    <property type="entry name" value="FAD/NAD(P)-binding domain"/>
    <property type="match status" value="2"/>
</dbReference>
<dbReference type="SUPFAM" id="SSF51905">
    <property type="entry name" value="FAD/NAD(P)-binding domain"/>
    <property type="match status" value="2"/>
</dbReference>
<dbReference type="InterPro" id="IPR036188">
    <property type="entry name" value="FAD/NAD-bd_sf"/>
</dbReference>
<dbReference type="SUPFAM" id="SSF55424">
    <property type="entry name" value="FAD/NAD-linked reductases, dimerisation (C-terminal) domain"/>
    <property type="match status" value="1"/>
</dbReference>
<protein>
    <submittedName>
        <fullName evidence="7">3-phenylpropionate/trans-cinnamate dioxygenase ferredoxin reductase subunit</fullName>
        <ecNumber evidence="7">1.18.1.3</ecNumber>
    </submittedName>
</protein>
<dbReference type="GO" id="GO:0008860">
    <property type="term" value="F:ferredoxin-NAD+ reductase activity"/>
    <property type="evidence" value="ECO:0007669"/>
    <property type="project" value="UniProtKB-EC"/>
</dbReference>
<feature type="domain" description="FAD/NAD(P)-binding" evidence="5">
    <location>
        <begin position="5"/>
        <end position="299"/>
    </location>
</feature>
<sequence length="405" mass="43214">MLETILIVGAGQTAAVAIRTLRRRGFDGRIILIGAEADLPYQRPPLSKEYLLGEQDRSELDLLPAQWCEHNGVETCTGAEVRRVDTGGGGVELSDGSRISGDAVLLATGGRPRRLSVDGDEHVHYLRTLADADRIRTLIRPDAHVIVVGAGFIGSELASSARTRGAAVTVLEQAACPFGNVVGPVIGDVCAAAQREHGVDLRTATTVTEVGRTSAGTFVRTGSGAVIEGDIVVAGVGMLPNAELARDSGIATDDGVLVDEYCRTSAANVFAAGDVARHHHPLFGRRMRVEHFDNASKQGMTAAKNILGRPTAYTDPHWFWSDQFGLNLQCIGRTSNADDIVIRGRLDAFDFTAFYLEEGVLRAAFTVERGGDVPLAGALITQQVRPDVDALRDEDHDLADLLTTA</sequence>
<feature type="domain" description="Reductase C-terminal" evidence="6">
    <location>
        <begin position="318"/>
        <end position="402"/>
    </location>
</feature>
<organism evidence="7 8">
    <name type="scientific">Spinactinospora alkalitolerans</name>
    <dbReference type="NCBI Taxonomy" id="687207"/>
    <lineage>
        <taxon>Bacteria</taxon>
        <taxon>Bacillati</taxon>
        <taxon>Actinomycetota</taxon>
        <taxon>Actinomycetes</taxon>
        <taxon>Streptosporangiales</taxon>
        <taxon>Nocardiopsidaceae</taxon>
        <taxon>Spinactinospora</taxon>
    </lineage>
</organism>
<dbReference type="Pfam" id="PF07992">
    <property type="entry name" value="Pyr_redox_2"/>
    <property type="match status" value="1"/>
</dbReference>
<evidence type="ECO:0000259" key="5">
    <source>
        <dbReference type="Pfam" id="PF07992"/>
    </source>
</evidence>
<keyword evidence="3" id="KW-0274">FAD</keyword>
<dbReference type="RefSeq" id="WP_218882479.1">
    <property type="nucleotide sequence ID" value="NZ_BAAAYY010000003.1"/>
</dbReference>
<dbReference type="EMBL" id="JACCCC010000001">
    <property type="protein sequence ID" value="NYE47969.1"/>
    <property type="molecule type" value="Genomic_DNA"/>
</dbReference>
<dbReference type="AlphaFoldDB" id="A0A852TVB9"/>
<dbReference type="Gene3D" id="3.30.390.30">
    <property type="match status" value="1"/>
</dbReference>
<dbReference type="PRINTS" id="PR00368">
    <property type="entry name" value="FADPNR"/>
</dbReference>
<evidence type="ECO:0000256" key="4">
    <source>
        <dbReference type="ARBA" id="ARBA00023002"/>
    </source>
</evidence>
<dbReference type="PANTHER" id="PTHR43557">
    <property type="entry name" value="APOPTOSIS-INDUCING FACTOR 1"/>
    <property type="match status" value="1"/>
</dbReference>